<sequence>MKHDARSAKLKGKRSAPNLRTKRSAINIPASGKARKAIKQNYVPGQGPESRINESNDKQDGESQSKEVPRFMLFTETKIKPVEYRPPRQYTGPAIPKIMGIEPMFFRPKPVETKQETRKERILKEIRKRYQVKKARVRGIVKNLRNIRALRTLHALKASVKAMRKDAQERLLECKPIYHIKEIKELRRASMILGLPRLQKRPLSTLSIGSTITLGNCRRYSEISVYSRAADSPKLAELFAEAGTSTQVEDGPGPTIVNEDEDRTVRQSLLFFSDVASLIQTHPNFRNSGEGITRTESLASSSSFLQQQSSRPLSLSSSILQYHSFSNNLYGVSPRSSFSDTSSDLTITPLRIQKKARMPPEPGSASKDPFVDSSTGGSNTADNPGNTPQSPVSEGVVENTAENAADTAKPDQDNTISSESSRPEALNQDKNTNKDTPRHASHGTRIHAPASQKLGTAGNQQKGTRVTSEHRSSIPVAVRKVGTEHQNMPEVGSSGHEAGETRATESTRRPHVSPFQHQINTLWGYIRDEDIANEVSRYSSTSSSSGDWDDEQDDEDELERPTGYTGDNRQPFERSAQCFYGPRLQIAASAENVIMGTPKLSSKSSPDLKRDAPRTATQGSSHNARLGQQSSRSVEGGHEAKISPAGTPEASRNFCRPRPSLENISRRDFSGRELSIPRKPVGSPSLTDLHNPSSNELPSQYVVPTVPKIPDEHNAFLNKDKPLPELKPARAKGAAAADSRHPTRTSSLQSVPASQGESAMTTPRTPSIPHPDGATDLERTVTFDDIVLENKHSAQRGKGRFPDSRSNRMLDSFRNIFKHKNAAEKARMKNQESTDAAVEESADQAQSGAVDRASKDDGKFESATTASKPRIKSPRLPERAGWSKGARSISAPIHVSPGAFPTPTSSLSSIPAPSPRVYEEHQTPSFARPTKSTRTRAATNPRLRTPVAADGRSRRTSAMAASTGSPQRSTRVSRHLRSATGSKKASQAKKITEEQAAISESPGAAYSQTTHTSNTDWLNLPKEQKDEEISAFIPRIFREICEETDRDKRAEMLRETLSLKHQLDTVNNARAVVTEAEETLRKKMEKKTVAERALYEKFLQARTKVAS</sequence>
<feature type="region of interest" description="Disordered" evidence="2">
    <location>
        <begin position="536"/>
        <end position="573"/>
    </location>
</feature>
<name>A0A2I1C803_ASPN1</name>
<comment type="caution">
    <text evidence="3">The sequence shown here is derived from an EMBL/GenBank/DDBJ whole genome shotgun (WGS) entry which is preliminary data.</text>
</comment>
<feature type="compositionally biased region" description="Low complexity" evidence="2">
    <location>
        <begin position="334"/>
        <end position="343"/>
    </location>
</feature>
<dbReference type="OMA" id="GEYRTRP"/>
<dbReference type="RefSeq" id="XP_024682358.1">
    <property type="nucleotide sequence ID" value="XM_024828960.1"/>
</dbReference>
<feature type="region of interest" description="Disordered" evidence="2">
    <location>
        <begin position="1"/>
        <end position="68"/>
    </location>
</feature>
<protein>
    <submittedName>
        <fullName evidence="3">Uncharacterized protein</fullName>
    </submittedName>
</protein>
<feature type="compositionally biased region" description="Basic and acidic residues" evidence="2">
    <location>
        <begin position="497"/>
        <end position="508"/>
    </location>
</feature>
<accession>A0A2I1C803</accession>
<feature type="compositionally biased region" description="Basic and acidic residues" evidence="2">
    <location>
        <begin position="821"/>
        <end position="832"/>
    </location>
</feature>
<feature type="coiled-coil region" evidence="1">
    <location>
        <begin position="1066"/>
        <end position="1093"/>
    </location>
</feature>
<feature type="region of interest" description="Disordered" evidence="2">
    <location>
        <begin position="717"/>
        <end position="776"/>
    </location>
</feature>
<gene>
    <name evidence="3" type="ORF">P174DRAFT_450720</name>
</gene>
<reference evidence="4" key="1">
    <citation type="journal article" date="2018" name="Proc. Natl. Acad. Sci. U.S.A.">
        <title>Linking secondary metabolites to gene clusters through genome sequencing of six diverse Aspergillus species.</title>
        <authorList>
            <person name="Kaerboelling I."/>
            <person name="Vesth T.C."/>
            <person name="Frisvad J.C."/>
            <person name="Nybo J.L."/>
            <person name="Theobald S."/>
            <person name="Kuo A."/>
            <person name="Bowyer P."/>
            <person name="Matsuda Y."/>
            <person name="Mondo S."/>
            <person name="Lyhne E.K."/>
            <person name="Kogle M.E."/>
            <person name="Clum A."/>
            <person name="Lipzen A."/>
            <person name="Salamov A."/>
            <person name="Ngan C.Y."/>
            <person name="Daum C."/>
            <person name="Chiniquy J."/>
            <person name="Barry K."/>
            <person name="LaButti K."/>
            <person name="Haridas S."/>
            <person name="Simmons B.A."/>
            <person name="Magnuson J.K."/>
            <person name="Mortensen U.H."/>
            <person name="Larsen T.O."/>
            <person name="Grigoriev I.V."/>
            <person name="Baker S.E."/>
            <person name="Andersen M.R."/>
        </authorList>
    </citation>
    <scope>NUCLEOTIDE SEQUENCE [LARGE SCALE GENOMIC DNA]</scope>
    <source>
        <strain evidence="4">IBT 16806</strain>
    </source>
</reference>
<feature type="compositionally biased region" description="Low complexity" evidence="2">
    <location>
        <begin position="536"/>
        <end position="546"/>
    </location>
</feature>
<dbReference type="GeneID" id="36536286"/>
<feature type="region of interest" description="Disordered" evidence="2">
    <location>
        <begin position="788"/>
        <end position="807"/>
    </location>
</feature>
<feature type="compositionally biased region" description="Polar residues" evidence="2">
    <location>
        <begin position="615"/>
        <end position="633"/>
    </location>
</feature>
<keyword evidence="4" id="KW-1185">Reference proteome</keyword>
<evidence type="ECO:0000256" key="1">
    <source>
        <dbReference type="SAM" id="Coils"/>
    </source>
</evidence>
<feature type="compositionally biased region" description="Polar residues" evidence="2">
    <location>
        <begin position="744"/>
        <end position="765"/>
    </location>
</feature>
<feature type="compositionally biased region" description="Polar residues" evidence="2">
    <location>
        <begin position="902"/>
        <end position="911"/>
    </location>
</feature>
<feature type="compositionally biased region" description="Basic and acidic residues" evidence="2">
    <location>
        <begin position="51"/>
        <end position="68"/>
    </location>
</feature>
<dbReference type="EMBL" id="MSZS01000004">
    <property type="protein sequence ID" value="PKX93763.1"/>
    <property type="molecule type" value="Genomic_DNA"/>
</dbReference>
<feature type="compositionally biased region" description="Polar residues" evidence="2">
    <location>
        <begin position="1006"/>
        <end position="1017"/>
    </location>
</feature>
<evidence type="ECO:0000313" key="3">
    <source>
        <dbReference type="EMBL" id="PKX93763.1"/>
    </source>
</evidence>
<dbReference type="AlphaFoldDB" id="A0A2I1C803"/>
<feature type="region of interest" description="Disordered" evidence="2">
    <location>
        <begin position="334"/>
        <end position="512"/>
    </location>
</feature>
<feature type="region of interest" description="Disordered" evidence="2">
    <location>
        <begin position="821"/>
        <end position="1017"/>
    </location>
</feature>
<feature type="compositionally biased region" description="Polar residues" evidence="2">
    <location>
        <begin position="684"/>
        <end position="697"/>
    </location>
</feature>
<dbReference type="Proteomes" id="UP000234474">
    <property type="component" value="Unassembled WGS sequence"/>
</dbReference>
<organism evidence="3 4">
    <name type="scientific">Aspergillus novofumigatus (strain IBT 16806)</name>
    <dbReference type="NCBI Taxonomy" id="1392255"/>
    <lineage>
        <taxon>Eukaryota</taxon>
        <taxon>Fungi</taxon>
        <taxon>Dikarya</taxon>
        <taxon>Ascomycota</taxon>
        <taxon>Pezizomycotina</taxon>
        <taxon>Eurotiomycetes</taxon>
        <taxon>Eurotiomycetidae</taxon>
        <taxon>Eurotiales</taxon>
        <taxon>Aspergillaceae</taxon>
        <taxon>Aspergillus</taxon>
        <taxon>Aspergillus subgen. Fumigati</taxon>
    </lineage>
</organism>
<evidence type="ECO:0000313" key="4">
    <source>
        <dbReference type="Proteomes" id="UP000234474"/>
    </source>
</evidence>
<feature type="region of interest" description="Disordered" evidence="2">
    <location>
        <begin position="597"/>
        <end position="697"/>
    </location>
</feature>
<feature type="compositionally biased region" description="Polar residues" evidence="2">
    <location>
        <begin position="959"/>
        <end position="970"/>
    </location>
</feature>
<dbReference type="OrthoDB" id="4479550at2759"/>
<dbReference type="VEuPathDB" id="FungiDB:P174DRAFT_450720"/>
<feature type="compositionally biased region" description="Polar residues" evidence="2">
    <location>
        <begin position="372"/>
        <end position="392"/>
    </location>
</feature>
<keyword evidence="1" id="KW-0175">Coiled coil</keyword>
<feature type="compositionally biased region" description="Basic and acidic residues" evidence="2">
    <location>
        <begin position="717"/>
        <end position="728"/>
    </location>
</feature>
<feature type="compositionally biased region" description="Acidic residues" evidence="2">
    <location>
        <begin position="547"/>
        <end position="558"/>
    </location>
</feature>
<evidence type="ECO:0000256" key="2">
    <source>
        <dbReference type="SAM" id="MobiDB-lite"/>
    </source>
</evidence>
<proteinExistence type="predicted"/>
<feature type="compositionally biased region" description="Polar residues" evidence="2">
    <location>
        <begin position="453"/>
        <end position="466"/>
    </location>
</feature>